<feature type="region of interest" description="Disordered" evidence="1">
    <location>
        <begin position="79"/>
        <end position="125"/>
    </location>
</feature>
<evidence type="ECO:0000256" key="1">
    <source>
        <dbReference type="SAM" id="MobiDB-lite"/>
    </source>
</evidence>
<sequence length="125" mass="13392">MIELAASQSPFLACVDIGPHQQIPCHPVLTLVGGHDERELARGGLNSRRISANPQLMLGDDQADALLLRVIKVSPPMAACHASGGRWPRSGSPVGRGQHRPRMHDDVGGELTYKSADPEEGQPMT</sequence>
<accession>A0ABV5IIE9</accession>
<evidence type="ECO:0000313" key="2">
    <source>
        <dbReference type="EMBL" id="MFB9204312.1"/>
    </source>
</evidence>
<comment type="caution">
    <text evidence="2">The sequence shown here is derived from an EMBL/GenBank/DDBJ whole genome shotgun (WGS) entry which is preliminary data.</text>
</comment>
<organism evidence="2 3">
    <name type="scientific">Nonomuraea spiralis</name>
    <dbReference type="NCBI Taxonomy" id="46182"/>
    <lineage>
        <taxon>Bacteria</taxon>
        <taxon>Bacillati</taxon>
        <taxon>Actinomycetota</taxon>
        <taxon>Actinomycetes</taxon>
        <taxon>Streptosporangiales</taxon>
        <taxon>Streptosporangiaceae</taxon>
        <taxon>Nonomuraea</taxon>
    </lineage>
</organism>
<protein>
    <submittedName>
        <fullName evidence="2">Uncharacterized protein</fullName>
    </submittedName>
</protein>
<gene>
    <name evidence="2" type="ORF">ACFFV7_24175</name>
</gene>
<dbReference type="EMBL" id="JBHMEI010000016">
    <property type="protein sequence ID" value="MFB9204312.1"/>
    <property type="molecule type" value="Genomic_DNA"/>
</dbReference>
<proteinExistence type="predicted"/>
<dbReference type="Proteomes" id="UP001589647">
    <property type="component" value="Unassembled WGS sequence"/>
</dbReference>
<keyword evidence="3" id="KW-1185">Reference proteome</keyword>
<reference evidence="2 3" key="1">
    <citation type="submission" date="2024-09" db="EMBL/GenBank/DDBJ databases">
        <authorList>
            <person name="Sun Q."/>
            <person name="Mori K."/>
        </authorList>
    </citation>
    <scope>NUCLEOTIDE SEQUENCE [LARGE SCALE GENOMIC DNA]</scope>
    <source>
        <strain evidence="2 3">CCM 3426</strain>
    </source>
</reference>
<name>A0ABV5IIE9_9ACTN</name>
<evidence type="ECO:0000313" key="3">
    <source>
        <dbReference type="Proteomes" id="UP001589647"/>
    </source>
</evidence>
<dbReference type="RefSeq" id="WP_189649051.1">
    <property type="nucleotide sequence ID" value="NZ_BMRC01000008.1"/>
</dbReference>